<dbReference type="RefSeq" id="WP_093849931.1">
    <property type="nucleotide sequence ID" value="NZ_FOSG01000008.1"/>
</dbReference>
<evidence type="ECO:0000256" key="1">
    <source>
        <dbReference type="SAM" id="MobiDB-lite"/>
    </source>
</evidence>
<sequence length="159" mass="17915">MDRTETIRLLGVVSLADDRAVRTDETEQAVQVELWATALRDVPYDFAVQAIGEHYAESAWPIMPKDIAARWRTTVRDRISRHVELHVNDDLPDIGWRQTLAARRRAVIHGEQQPALPPASAPTPAPRSEPTAEFRAALAELRRRNRERPAAVQESGAVR</sequence>
<proteinExistence type="predicted"/>
<dbReference type="OrthoDB" id="4222963at2"/>
<accession>A0A1I4C2Y2</accession>
<protein>
    <recommendedName>
        <fullName evidence="4">Replicative helicase inhibitor G39P N-terminal domain-containing protein</fullName>
    </recommendedName>
</protein>
<evidence type="ECO:0000313" key="2">
    <source>
        <dbReference type="EMBL" id="SFK74556.1"/>
    </source>
</evidence>
<organism evidence="2 3">
    <name type="scientific">Streptomyces pini</name>
    <dbReference type="NCBI Taxonomy" id="1520580"/>
    <lineage>
        <taxon>Bacteria</taxon>
        <taxon>Bacillati</taxon>
        <taxon>Actinomycetota</taxon>
        <taxon>Actinomycetes</taxon>
        <taxon>Kitasatosporales</taxon>
        <taxon>Streptomycetaceae</taxon>
        <taxon>Streptomyces</taxon>
    </lineage>
</organism>
<dbReference type="EMBL" id="FOSG01000008">
    <property type="protein sequence ID" value="SFK74556.1"/>
    <property type="molecule type" value="Genomic_DNA"/>
</dbReference>
<feature type="compositionally biased region" description="Pro residues" evidence="1">
    <location>
        <begin position="115"/>
        <end position="127"/>
    </location>
</feature>
<feature type="region of interest" description="Disordered" evidence="1">
    <location>
        <begin position="110"/>
        <end position="133"/>
    </location>
</feature>
<name>A0A1I4C2Y2_9ACTN</name>
<reference evidence="3" key="1">
    <citation type="submission" date="2016-10" db="EMBL/GenBank/DDBJ databases">
        <authorList>
            <person name="Varghese N."/>
            <person name="Submissions S."/>
        </authorList>
    </citation>
    <scope>NUCLEOTIDE SEQUENCE [LARGE SCALE GENOMIC DNA]</scope>
    <source>
        <strain evidence="3">PL19</strain>
    </source>
</reference>
<evidence type="ECO:0008006" key="4">
    <source>
        <dbReference type="Google" id="ProtNLM"/>
    </source>
</evidence>
<gene>
    <name evidence="2" type="ORF">SAMN05192584_108209</name>
</gene>
<dbReference type="Proteomes" id="UP000198928">
    <property type="component" value="Unassembled WGS sequence"/>
</dbReference>
<keyword evidence="3" id="KW-1185">Reference proteome</keyword>
<evidence type="ECO:0000313" key="3">
    <source>
        <dbReference type="Proteomes" id="UP000198928"/>
    </source>
</evidence>
<dbReference type="AlphaFoldDB" id="A0A1I4C2Y2"/>